<keyword evidence="5 6" id="KW-0472">Membrane</keyword>
<proteinExistence type="predicted"/>
<keyword evidence="2 6" id="KW-0812">Transmembrane</keyword>
<dbReference type="GO" id="GO:0016020">
    <property type="term" value="C:membrane"/>
    <property type="evidence" value="ECO:0007669"/>
    <property type="project" value="UniProtKB-SubCell"/>
</dbReference>
<feature type="transmembrane region" description="Helical" evidence="6">
    <location>
        <begin position="67"/>
        <end position="88"/>
    </location>
</feature>
<keyword evidence="3" id="KW-0769">Symport</keyword>
<feature type="transmembrane region" description="Helical" evidence="6">
    <location>
        <begin position="35"/>
        <end position="55"/>
    </location>
</feature>
<dbReference type="InterPro" id="IPR000109">
    <property type="entry name" value="POT_fam"/>
</dbReference>
<reference evidence="7 8" key="1">
    <citation type="submission" date="2019-04" db="EMBL/GenBank/DDBJ databases">
        <title>Chromosome genome assembly for Takifugu flavidus.</title>
        <authorList>
            <person name="Xiao S."/>
        </authorList>
    </citation>
    <scope>NUCLEOTIDE SEQUENCE [LARGE SCALE GENOMIC DNA]</scope>
    <source>
        <strain evidence="7">HTHZ2018</strain>
        <tissue evidence="7">Muscle</tissue>
    </source>
</reference>
<sequence>MLQGDSFSIQPDQIQPVFIESIKGEFFLPPQMLNALLILVFVPIFDLIIYPLVGLCRIKITPLRKMAMGMIFAALAFGAATLVEINVVKTVVEPPPAENCHMQIYNLAGSDVAVTIRDSDLFPEPLHYLEVEGTRPLAGF</sequence>
<dbReference type="AlphaFoldDB" id="A0A5C6PLM4"/>
<evidence type="ECO:0000256" key="5">
    <source>
        <dbReference type="ARBA" id="ARBA00023136"/>
    </source>
</evidence>
<evidence type="ECO:0000256" key="6">
    <source>
        <dbReference type="SAM" id="Phobius"/>
    </source>
</evidence>
<comment type="caution">
    <text evidence="7">The sequence shown here is derived from an EMBL/GenBank/DDBJ whole genome shotgun (WGS) entry which is preliminary data.</text>
</comment>
<protein>
    <submittedName>
        <fullName evidence="7">Solute carrier family 15 member 2</fullName>
    </submittedName>
</protein>
<dbReference type="Gene3D" id="1.20.1250.20">
    <property type="entry name" value="MFS general substrate transporter like domains"/>
    <property type="match status" value="1"/>
</dbReference>
<dbReference type="Pfam" id="PF00854">
    <property type="entry name" value="PTR2"/>
    <property type="match status" value="1"/>
</dbReference>
<evidence type="ECO:0000256" key="4">
    <source>
        <dbReference type="ARBA" id="ARBA00022989"/>
    </source>
</evidence>
<gene>
    <name evidence="7" type="ORF">D4764_01G0001800</name>
</gene>
<dbReference type="Proteomes" id="UP000324091">
    <property type="component" value="Chromosome 1"/>
</dbReference>
<dbReference type="GO" id="GO:0015293">
    <property type="term" value="F:symporter activity"/>
    <property type="evidence" value="ECO:0007669"/>
    <property type="project" value="UniProtKB-KW"/>
</dbReference>
<accession>A0A5C6PLM4</accession>
<evidence type="ECO:0000313" key="7">
    <source>
        <dbReference type="EMBL" id="TWW80365.1"/>
    </source>
</evidence>
<dbReference type="EMBL" id="RHFK02000001">
    <property type="protein sequence ID" value="TWW80365.1"/>
    <property type="molecule type" value="Genomic_DNA"/>
</dbReference>
<keyword evidence="4 6" id="KW-1133">Transmembrane helix</keyword>
<evidence type="ECO:0000256" key="3">
    <source>
        <dbReference type="ARBA" id="ARBA00022847"/>
    </source>
</evidence>
<dbReference type="InterPro" id="IPR036259">
    <property type="entry name" value="MFS_trans_sf"/>
</dbReference>
<name>A0A5C6PLM4_9TELE</name>
<organism evidence="7 8">
    <name type="scientific">Takifugu flavidus</name>
    <name type="common">sansaifugu</name>
    <dbReference type="NCBI Taxonomy" id="433684"/>
    <lineage>
        <taxon>Eukaryota</taxon>
        <taxon>Metazoa</taxon>
        <taxon>Chordata</taxon>
        <taxon>Craniata</taxon>
        <taxon>Vertebrata</taxon>
        <taxon>Euteleostomi</taxon>
        <taxon>Actinopterygii</taxon>
        <taxon>Neopterygii</taxon>
        <taxon>Teleostei</taxon>
        <taxon>Neoteleostei</taxon>
        <taxon>Acanthomorphata</taxon>
        <taxon>Eupercaria</taxon>
        <taxon>Tetraodontiformes</taxon>
        <taxon>Tetradontoidea</taxon>
        <taxon>Tetraodontidae</taxon>
        <taxon>Takifugu</taxon>
    </lineage>
</organism>
<evidence type="ECO:0000256" key="1">
    <source>
        <dbReference type="ARBA" id="ARBA00004141"/>
    </source>
</evidence>
<keyword evidence="3" id="KW-0813">Transport</keyword>
<evidence type="ECO:0000313" key="8">
    <source>
        <dbReference type="Proteomes" id="UP000324091"/>
    </source>
</evidence>
<evidence type="ECO:0000256" key="2">
    <source>
        <dbReference type="ARBA" id="ARBA00022692"/>
    </source>
</evidence>
<comment type="subcellular location">
    <subcellularLocation>
        <location evidence="1">Membrane</location>
        <topology evidence="1">Multi-pass membrane protein</topology>
    </subcellularLocation>
</comment>
<keyword evidence="8" id="KW-1185">Reference proteome</keyword>